<reference evidence="2 3" key="1">
    <citation type="journal article" date="2018" name="Front. Plant Sci.">
        <title>Red Clover (Trifolium pratense) and Zigzag Clover (T. medium) - A Picture of Genomic Similarities and Differences.</title>
        <authorList>
            <person name="Dluhosova J."/>
            <person name="Istvanek J."/>
            <person name="Nedelnik J."/>
            <person name="Repkova J."/>
        </authorList>
    </citation>
    <scope>NUCLEOTIDE SEQUENCE [LARGE SCALE GENOMIC DNA]</scope>
    <source>
        <strain evidence="3">cv. 10/8</strain>
        <tissue evidence="2">Leaf</tissue>
    </source>
</reference>
<name>A0A392T984_9FABA</name>
<accession>A0A392T984</accession>
<dbReference type="Proteomes" id="UP000265520">
    <property type="component" value="Unassembled WGS sequence"/>
</dbReference>
<feature type="non-terminal residue" evidence="2">
    <location>
        <position position="53"/>
    </location>
</feature>
<dbReference type="EMBL" id="LXQA010516739">
    <property type="protein sequence ID" value="MCI56720.1"/>
    <property type="molecule type" value="Genomic_DNA"/>
</dbReference>
<dbReference type="AlphaFoldDB" id="A0A392T984"/>
<sequence length="53" mass="6072">MPVKRISSPKGRAGKRRKLEKKTLKEAVEKRADEEMEDMGQEQDGAKVQNEET</sequence>
<evidence type="ECO:0000256" key="1">
    <source>
        <dbReference type="SAM" id="MobiDB-lite"/>
    </source>
</evidence>
<proteinExistence type="predicted"/>
<comment type="caution">
    <text evidence="2">The sequence shown here is derived from an EMBL/GenBank/DDBJ whole genome shotgun (WGS) entry which is preliminary data.</text>
</comment>
<organism evidence="2 3">
    <name type="scientific">Trifolium medium</name>
    <dbReference type="NCBI Taxonomy" id="97028"/>
    <lineage>
        <taxon>Eukaryota</taxon>
        <taxon>Viridiplantae</taxon>
        <taxon>Streptophyta</taxon>
        <taxon>Embryophyta</taxon>
        <taxon>Tracheophyta</taxon>
        <taxon>Spermatophyta</taxon>
        <taxon>Magnoliopsida</taxon>
        <taxon>eudicotyledons</taxon>
        <taxon>Gunneridae</taxon>
        <taxon>Pentapetalae</taxon>
        <taxon>rosids</taxon>
        <taxon>fabids</taxon>
        <taxon>Fabales</taxon>
        <taxon>Fabaceae</taxon>
        <taxon>Papilionoideae</taxon>
        <taxon>50 kb inversion clade</taxon>
        <taxon>NPAAA clade</taxon>
        <taxon>Hologalegina</taxon>
        <taxon>IRL clade</taxon>
        <taxon>Trifolieae</taxon>
        <taxon>Trifolium</taxon>
    </lineage>
</organism>
<evidence type="ECO:0000313" key="2">
    <source>
        <dbReference type="EMBL" id="MCI56720.1"/>
    </source>
</evidence>
<keyword evidence="3" id="KW-1185">Reference proteome</keyword>
<protein>
    <submittedName>
        <fullName evidence="2">Uncharacterized protein</fullName>
    </submittedName>
</protein>
<evidence type="ECO:0000313" key="3">
    <source>
        <dbReference type="Proteomes" id="UP000265520"/>
    </source>
</evidence>
<feature type="compositionally biased region" description="Basic and acidic residues" evidence="1">
    <location>
        <begin position="21"/>
        <end position="33"/>
    </location>
</feature>
<feature type="region of interest" description="Disordered" evidence="1">
    <location>
        <begin position="1"/>
        <end position="53"/>
    </location>
</feature>